<dbReference type="PROSITE" id="PS50943">
    <property type="entry name" value="HTH_CROC1"/>
    <property type="match status" value="1"/>
</dbReference>
<organism evidence="2 3">
    <name type="scientific">Streptomyces cavernicola</name>
    <dbReference type="NCBI Taxonomy" id="3043613"/>
    <lineage>
        <taxon>Bacteria</taxon>
        <taxon>Bacillati</taxon>
        <taxon>Actinomycetota</taxon>
        <taxon>Actinomycetes</taxon>
        <taxon>Kitasatosporales</taxon>
        <taxon>Streptomycetaceae</taxon>
        <taxon>Streptomyces</taxon>
    </lineage>
</organism>
<name>A0ABT6SL66_9ACTN</name>
<dbReference type="Gene3D" id="1.10.260.40">
    <property type="entry name" value="lambda repressor-like DNA-binding domains"/>
    <property type="match status" value="1"/>
</dbReference>
<dbReference type="CDD" id="cd00093">
    <property type="entry name" value="HTH_XRE"/>
    <property type="match status" value="1"/>
</dbReference>
<sequence>METQGERDEGGDLDGEPLPVLLRSWRRRTNPLKIPGLAVAGRRGEGLTQSDVARLTGVSVRWYGALERSVKADYSADFLDRVSSALRLNPAERRALYLKAVGRPPILAALPEAGEAAEVDEVLLQQFLDTQAPAPAFATDLEWNVIGHNQPMRDWFPWVARRAANQMRWTLLEPEAREQLVAWEKDWARPFLGRIRYERTRHPKNQALLQLERDVVAGSSLAREMWDRCEVVEHSHGALRRLKLPYHQGREVAVRLVALRSMRSELLRVVVLLEVALGPAVPD</sequence>
<gene>
    <name evidence="2" type="ORF">QIS96_34565</name>
</gene>
<dbReference type="EMBL" id="JASCIQ010000055">
    <property type="protein sequence ID" value="MDI3408927.1"/>
    <property type="molecule type" value="Genomic_DNA"/>
</dbReference>
<dbReference type="SUPFAM" id="SSF47413">
    <property type="entry name" value="lambda repressor-like DNA-binding domains"/>
    <property type="match status" value="1"/>
</dbReference>
<dbReference type="PANTHER" id="PTHR35010">
    <property type="entry name" value="BLL4672 PROTEIN-RELATED"/>
    <property type="match status" value="1"/>
</dbReference>
<keyword evidence="3" id="KW-1185">Reference proteome</keyword>
<dbReference type="SMART" id="SM00530">
    <property type="entry name" value="HTH_XRE"/>
    <property type="match status" value="1"/>
</dbReference>
<evidence type="ECO:0000313" key="2">
    <source>
        <dbReference type="EMBL" id="MDI3408927.1"/>
    </source>
</evidence>
<dbReference type="InterPro" id="IPR010982">
    <property type="entry name" value="Lambda_DNA-bd_dom_sf"/>
</dbReference>
<proteinExistence type="predicted"/>
<evidence type="ECO:0000313" key="3">
    <source>
        <dbReference type="Proteomes" id="UP001223978"/>
    </source>
</evidence>
<dbReference type="RefSeq" id="WP_282546804.1">
    <property type="nucleotide sequence ID" value="NZ_JASCIQ010000055.1"/>
</dbReference>
<protein>
    <submittedName>
        <fullName evidence="2">Helix-turn-helix domain-containing protein</fullName>
    </submittedName>
</protein>
<dbReference type="PANTHER" id="PTHR35010:SF2">
    <property type="entry name" value="BLL4672 PROTEIN"/>
    <property type="match status" value="1"/>
</dbReference>
<accession>A0ABT6SL66</accession>
<dbReference type="InterPro" id="IPR001387">
    <property type="entry name" value="Cro/C1-type_HTH"/>
</dbReference>
<evidence type="ECO:0000259" key="1">
    <source>
        <dbReference type="PROSITE" id="PS50943"/>
    </source>
</evidence>
<dbReference type="Proteomes" id="UP001223978">
    <property type="component" value="Unassembled WGS sequence"/>
</dbReference>
<dbReference type="InterPro" id="IPR041413">
    <property type="entry name" value="MLTR_LBD"/>
</dbReference>
<feature type="domain" description="HTH cro/C1-type" evidence="1">
    <location>
        <begin position="46"/>
        <end position="93"/>
    </location>
</feature>
<reference evidence="2 3" key="1">
    <citation type="submission" date="2023-05" db="EMBL/GenBank/DDBJ databases">
        <title>Draft genome sequence of Streptomyces sp. B-S-A6 isolated from a cave soil in Thailand.</title>
        <authorList>
            <person name="Chamroensaksri N."/>
            <person name="Muangham S."/>
        </authorList>
    </citation>
    <scope>NUCLEOTIDE SEQUENCE [LARGE SCALE GENOMIC DNA]</scope>
    <source>
        <strain evidence="2 3">B-S-A6</strain>
    </source>
</reference>
<comment type="caution">
    <text evidence="2">The sequence shown here is derived from an EMBL/GenBank/DDBJ whole genome shotgun (WGS) entry which is preliminary data.</text>
</comment>
<dbReference type="Gene3D" id="3.30.450.180">
    <property type="match status" value="1"/>
</dbReference>
<dbReference type="Pfam" id="PF17765">
    <property type="entry name" value="MLTR_LBD"/>
    <property type="match status" value="1"/>
</dbReference>
<dbReference type="Pfam" id="PF13560">
    <property type="entry name" value="HTH_31"/>
    <property type="match status" value="1"/>
</dbReference>